<dbReference type="Gene3D" id="3.40.50.12580">
    <property type="match status" value="1"/>
</dbReference>
<dbReference type="GO" id="GO:0016020">
    <property type="term" value="C:membrane"/>
    <property type="evidence" value="ECO:0007669"/>
    <property type="project" value="InterPro"/>
</dbReference>
<name>A0A558DGR0_9PSEU</name>
<dbReference type="Proteomes" id="UP000320011">
    <property type="component" value="Unassembled WGS sequence"/>
</dbReference>
<dbReference type="OrthoDB" id="7806295at2"/>
<sequence length="421" mass="46769">MGFLFTRHARKTQDPHRFLDSPDGPVPDGYTPGEAVPGEIAVYFADDPRKLYQLRQWLPVFERLDAERPVVIITRHPRTYAELGELTGLRRVLAPSFPDLQNLYETSDFKIAVYVNNSVQNFHSLRQRRMLHIHVNHGESDKVCMVSNQVKAYDRVFVAGEAAIHRHRAALIGFDEDRLVPVGRPQLDLSPEPLLPVTDRHTILYAPTWEGENASNNYTSVDVFGPEIMAAALAVPGTRVIYKPHPRVSISPLPSMESAHQRIVGLLESAAQRDPGAGHRFIPSGDILAVFEGCDLMITDVSSVGLDFLYRRVSRPLMIADRYDNATRLLSDAPISRCADVIAPSTVAGLTATLTERLTSDPHRTARETMRKFYFGDLAPGESTQRFLAAIADAAATRDRLLSRLDASLAVLLNETTGRSA</sequence>
<reference evidence="1 2" key="2">
    <citation type="submission" date="2019-08" db="EMBL/GenBank/DDBJ databases">
        <title>Amycolatopsis acidicola sp. nov., isolated from peat swamp forest soil.</title>
        <authorList>
            <person name="Srisuk N."/>
        </authorList>
    </citation>
    <scope>NUCLEOTIDE SEQUENCE [LARGE SCALE GENOMIC DNA]</scope>
    <source>
        <strain evidence="1 2">TBRC 6029</strain>
    </source>
</reference>
<proteinExistence type="predicted"/>
<reference evidence="1 2" key="1">
    <citation type="submission" date="2019-07" db="EMBL/GenBank/DDBJ databases">
        <authorList>
            <person name="Duangmal K."/>
            <person name="Teo W.F.A."/>
        </authorList>
    </citation>
    <scope>NUCLEOTIDE SEQUENCE [LARGE SCALE GENOMIC DNA]</scope>
    <source>
        <strain evidence="1 2">TBRC 6029</strain>
    </source>
</reference>
<dbReference type="RefSeq" id="WP_144586097.1">
    <property type="nucleotide sequence ID" value="NZ_VJWX01000028.1"/>
</dbReference>
<dbReference type="Pfam" id="PF04464">
    <property type="entry name" value="Glyphos_transf"/>
    <property type="match status" value="1"/>
</dbReference>
<evidence type="ECO:0000313" key="1">
    <source>
        <dbReference type="EMBL" id="TVT60073.1"/>
    </source>
</evidence>
<dbReference type="AlphaFoldDB" id="A0A558DGR0"/>
<keyword evidence="1" id="KW-0808">Transferase</keyword>
<dbReference type="InterPro" id="IPR007554">
    <property type="entry name" value="Glycerophosphate_synth"/>
</dbReference>
<comment type="caution">
    <text evidence="1">The sequence shown here is derived from an EMBL/GenBank/DDBJ whole genome shotgun (WGS) entry which is preliminary data.</text>
</comment>
<dbReference type="EMBL" id="VJWX01000028">
    <property type="protein sequence ID" value="TVT60073.1"/>
    <property type="molecule type" value="Genomic_DNA"/>
</dbReference>
<dbReference type="SUPFAM" id="SSF53756">
    <property type="entry name" value="UDP-Glycosyltransferase/glycogen phosphorylase"/>
    <property type="match status" value="1"/>
</dbReference>
<organism evidence="1 2">
    <name type="scientific">Amycolatopsis rhizosphaerae</name>
    <dbReference type="NCBI Taxonomy" id="2053003"/>
    <lineage>
        <taxon>Bacteria</taxon>
        <taxon>Bacillati</taxon>
        <taxon>Actinomycetota</taxon>
        <taxon>Actinomycetes</taxon>
        <taxon>Pseudonocardiales</taxon>
        <taxon>Pseudonocardiaceae</taxon>
        <taxon>Amycolatopsis</taxon>
    </lineage>
</organism>
<protein>
    <submittedName>
        <fullName evidence="1">CDP-glycerol--glycerophosphate glycerophosphotransferase</fullName>
    </submittedName>
</protein>
<keyword evidence="2" id="KW-1185">Reference proteome</keyword>
<dbReference type="GO" id="GO:0047355">
    <property type="term" value="F:CDP-glycerol glycerophosphotransferase activity"/>
    <property type="evidence" value="ECO:0007669"/>
    <property type="project" value="InterPro"/>
</dbReference>
<dbReference type="InterPro" id="IPR043148">
    <property type="entry name" value="TagF_C"/>
</dbReference>
<gene>
    <name evidence="1" type="ORF">FNH05_05110</name>
</gene>
<evidence type="ECO:0000313" key="2">
    <source>
        <dbReference type="Proteomes" id="UP000320011"/>
    </source>
</evidence>
<accession>A0A558DGR0</accession>